<feature type="domain" description="Ima1 N-terminal" evidence="8">
    <location>
        <begin position="9"/>
        <end position="135"/>
    </location>
</feature>
<reference evidence="9" key="1">
    <citation type="submission" date="2021-12" db="EMBL/GenBank/DDBJ databases">
        <title>Convergent genome expansion in fungi linked to evolution of root-endophyte symbiosis.</title>
        <authorList>
            <consortium name="DOE Joint Genome Institute"/>
            <person name="Ke Y.-H."/>
            <person name="Bonito G."/>
            <person name="Liao H.-L."/>
            <person name="Looney B."/>
            <person name="Rojas-Flechas A."/>
            <person name="Nash J."/>
            <person name="Hameed K."/>
            <person name="Schadt C."/>
            <person name="Martin F."/>
            <person name="Crous P.W."/>
            <person name="Miettinen O."/>
            <person name="Magnuson J.K."/>
            <person name="Labbe J."/>
            <person name="Jacobson D."/>
            <person name="Doktycz M.J."/>
            <person name="Veneault-Fourrey C."/>
            <person name="Kuo A."/>
            <person name="Mondo S."/>
            <person name="Calhoun S."/>
            <person name="Riley R."/>
            <person name="Ohm R."/>
            <person name="LaButti K."/>
            <person name="Andreopoulos B."/>
            <person name="Pangilinan J."/>
            <person name="Nolan M."/>
            <person name="Tritt A."/>
            <person name="Clum A."/>
            <person name="Lipzen A."/>
            <person name="Daum C."/>
            <person name="Barry K."/>
            <person name="Grigoriev I.V."/>
            <person name="Vilgalys R."/>
        </authorList>
    </citation>
    <scope>NUCLEOTIDE SEQUENCE</scope>
    <source>
        <strain evidence="9">PMI_201</strain>
    </source>
</reference>
<evidence type="ECO:0000313" key="9">
    <source>
        <dbReference type="EMBL" id="KAH8697164.1"/>
    </source>
</evidence>
<dbReference type="PANTHER" id="PTHR28538:SF1">
    <property type="entry name" value="INTEGRAL INNER NUCLEAR MEMBRANE PROTEIN IMA1"/>
    <property type="match status" value="1"/>
</dbReference>
<keyword evidence="3 7" id="KW-1133">Transmembrane helix</keyword>
<dbReference type="GO" id="GO:0044732">
    <property type="term" value="C:mitotic spindle pole body"/>
    <property type="evidence" value="ECO:0007669"/>
    <property type="project" value="TreeGrafter"/>
</dbReference>
<dbReference type="InterPro" id="IPR042321">
    <property type="entry name" value="Ima1"/>
</dbReference>
<sequence>MASLFQKRLRCFYCGQRSGEKKSATVRNWRCDQCEAVNYLDENGEITDPPTSVTDAPDVSMNAAQSSSQLSAFDQTELFCSKCIRNQQILINILGSYLPDIDDPRYPAFEKEYPRYRRNMEERYPQACENCEQKVNERLRETGYEAKADHLRRIMDRSKRSRASRRARNRNWRHIVDIAGLLGYWISIVVQLVSNVMGALEGSDAVIHRTPSPLLVAFMSHRSRILSWIGCSSQDLASFGLIPGLLTIWWNPRLHYKVEGFNGRILGLNQYYQCQLIVMATRFGLWALLKDTDNFEPNLPPTLHAFMIFFMILTTIASRRIIKYDIRPLVEWSNTESSASQEPQVRNGQTKSFTTQQPVYRFPIEKLGTPRETPRQNTTQLIAPDPGIEDSMDWTPSRPQEIHPRFVNVVQQNVQPPREEKSPFYGSLPQAPRPPAWQLRNPITQKPVEKGPEPNPFHQSETDPENIARNDPFRTTSPTSDVHFAPPKFFPPSDYTALTGLENIFHQAFTIKSPEEDVNENAVLKSTPRVILSKHSRWRYIYASIRFGSLSICPVMWMIDKLELTEIPRDFMLIAALIINILFTGFGFLASLNKPTLHARSVLYSLIKFIGAIFLCVYLSYHFSKDSLLNHDGNLEICVKGLSALLAVEESLGLLAIYHRSHLLKHSVEPQTGTPTQPATQLATQPSAQPLVLHAHEEPMLLNRLVPTPTVPSSQRSFYPIHPYSRYETQNQNYGVSRKDTRYDPIRDDGSDVSEVSAVDSDAETTTTTSYINTTIRNMNPFSDRSDDFTPLRTQGLGSGLQGLSLDDGPQRMTRSRAARAMGTTTTGADTSRRYQARRVR</sequence>
<dbReference type="AlphaFoldDB" id="A0AAD4KVP7"/>
<protein>
    <submittedName>
        <fullName evidence="9">Ima1 N-terminal domain-containing protein</fullName>
    </submittedName>
</protein>
<evidence type="ECO:0000313" key="10">
    <source>
        <dbReference type="Proteomes" id="UP001201262"/>
    </source>
</evidence>
<keyword evidence="4 7" id="KW-0472">Membrane</keyword>
<gene>
    <name evidence="9" type="ORF">BGW36DRAFT_461195</name>
</gene>
<name>A0AAD4KVP7_9EURO</name>
<dbReference type="Proteomes" id="UP001201262">
    <property type="component" value="Unassembled WGS sequence"/>
</dbReference>
<evidence type="ECO:0000256" key="7">
    <source>
        <dbReference type="SAM" id="Phobius"/>
    </source>
</evidence>
<accession>A0AAD4KVP7</accession>
<dbReference type="PANTHER" id="PTHR28538">
    <property type="entry name" value="INTEGRAL INNER NUCLEAR MEMBRANE PROTEIN IMA1"/>
    <property type="match status" value="1"/>
</dbReference>
<feature type="compositionally biased region" description="Low complexity" evidence="6">
    <location>
        <begin position="753"/>
        <end position="764"/>
    </location>
</feature>
<dbReference type="GO" id="GO:0034992">
    <property type="term" value="C:microtubule organizing center attachment site"/>
    <property type="evidence" value="ECO:0007669"/>
    <property type="project" value="TreeGrafter"/>
</dbReference>
<dbReference type="RefSeq" id="XP_046071865.1">
    <property type="nucleotide sequence ID" value="XM_046222126.1"/>
</dbReference>
<evidence type="ECO:0000256" key="5">
    <source>
        <dbReference type="ARBA" id="ARBA00023242"/>
    </source>
</evidence>
<feature type="region of interest" description="Disordered" evidence="6">
    <location>
        <begin position="738"/>
        <end position="764"/>
    </location>
</feature>
<proteinExistence type="predicted"/>
<feature type="region of interest" description="Disordered" evidence="6">
    <location>
        <begin position="368"/>
        <end position="387"/>
    </location>
</feature>
<evidence type="ECO:0000256" key="3">
    <source>
        <dbReference type="ARBA" id="ARBA00022989"/>
    </source>
</evidence>
<feature type="transmembrane region" description="Helical" evidence="7">
    <location>
        <begin position="175"/>
        <end position="194"/>
    </location>
</feature>
<feature type="transmembrane region" description="Helical" evidence="7">
    <location>
        <begin position="602"/>
        <end position="621"/>
    </location>
</feature>
<feature type="transmembrane region" description="Helical" evidence="7">
    <location>
        <begin position="301"/>
        <end position="318"/>
    </location>
</feature>
<dbReference type="GO" id="GO:0005637">
    <property type="term" value="C:nuclear inner membrane"/>
    <property type="evidence" value="ECO:0007669"/>
    <property type="project" value="UniProtKB-SubCell"/>
</dbReference>
<feature type="compositionally biased region" description="Basic and acidic residues" evidence="6">
    <location>
        <begin position="738"/>
        <end position="750"/>
    </location>
</feature>
<dbReference type="EMBL" id="JAJTJA010000006">
    <property type="protein sequence ID" value="KAH8697164.1"/>
    <property type="molecule type" value="Genomic_DNA"/>
</dbReference>
<keyword evidence="2 7" id="KW-0812">Transmembrane</keyword>
<feature type="region of interest" description="Disordered" evidence="6">
    <location>
        <begin position="416"/>
        <end position="478"/>
    </location>
</feature>
<dbReference type="GO" id="GO:0034506">
    <property type="term" value="C:chromosome, centromeric core domain"/>
    <property type="evidence" value="ECO:0007669"/>
    <property type="project" value="TreeGrafter"/>
</dbReference>
<dbReference type="Pfam" id="PF09779">
    <property type="entry name" value="Ima1_N"/>
    <property type="match status" value="1"/>
</dbReference>
<dbReference type="InterPro" id="IPR018617">
    <property type="entry name" value="Ima1_N"/>
</dbReference>
<dbReference type="GeneID" id="70252413"/>
<evidence type="ECO:0000256" key="1">
    <source>
        <dbReference type="ARBA" id="ARBA00004473"/>
    </source>
</evidence>
<comment type="subcellular location">
    <subcellularLocation>
        <location evidence="1">Nucleus inner membrane</location>
        <topology evidence="1">Multi-pass membrane protein</topology>
    </subcellularLocation>
</comment>
<evidence type="ECO:0000256" key="6">
    <source>
        <dbReference type="SAM" id="MobiDB-lite"/>
    </source>
</evidence>
<evidence type="ECO:0000256" key="2">
    <source>
        <dbReference type="ARBA" id="ARBA00022692"/>
    </source>
</evidence>
<keyword evidence="10" id="KW-1185">Reference proteome</keyword>
<feature type="transmembrane region" description="Helical" evidence="7">
    <location>
        <begin position="540"/>
        <end position="559"/>
    </location>
</feature>
<evidence type="ECO:0000259" key="8">
    <source>
        <dbReference type="Pfam" id="PF09779"/>
    </source>
</evidence>
<feature type="region of interest" description="Disordered" evidence="6">
    <location>
        <begin position="795"/>
        <end position="841"/>
    </location>
</feature>
<organism evidence="9 10">
    <name type="scientific">Talaromyces proteolyticus</name>
    <dbReference type="NCBI Taxonomy" id="1131652"/>
    <lineage>
        <taxon>Eukaryota</taxon>
        <taxon>Fungi</taxon>
        <taxon>Dikarya</taxon>
        <taxon>Ascomycota</taxon>
        <taxon>Pezizomycotina</taxon>
        <taxon>Eurotiomycetes</taxon>
        <taxon>Eurotiomycetidae</taxon>
        <taxon>Eurotiales</taxon>
        <taxon>Trichocomaceae</taxon>
        <taxon>Talaromyces</taxon>
        <taxon>Talaromyces sect. Bacilispori</taxon>
    </lineage>
</organism>
<feature type="transmembrane region" description="Helical" evidence="7">
    <location>
        <begin position="571"/>
        <end position="590"/>
    </location>
</feature>
<comment type="caution">
    <text evidence="9">The sequence shown here is derived from an EMBL/GenBank/DDBJ whole genome shotgun (WGS) entry which is preliminary data.</text>
</comment>
<evidence type="ECO:0000256" key="4">
    <source>
        <dbReference type="ARBA" id="ARBA00023136"/>
    </source>
</evidence>
<dbReference type="GO" id="GO:0071765">
    <property type="term" value="P:nuclear inner membrane organization"/>
    <property type="evidence" value="ECO:0007669"/>
    <property type="project" value="InterPro"/>
</dbReference>
<feature type="compositionally biased region" description="Low complexity" evidence="6">
    <location>
        <begin position="819"/>
        <end position="830"/>
    </location>
</feature>
<keyword evidence="5" id="KW-0539">Nucleus</keyword>